<evidence type="ECO:0000256" key="2">
    <source>
        <dbReference type="ARBA" id="ARBA00029460"/>
    </source>
</evidence>
<sequence length="291" mass="30177">MLPALGLARSRSQATELILGGQVTIDGAPAAKSGVRVQPGTRLEVHGGDHYVSRAAHKLLAGLEAFAVDPAIRLCLDLGASTGGFTQVLLERGAAAVQAVDVGHGQLVPELRADPRVRVVEGCNARDLTAAALSEATGIDDAPDLVVADLSFISLGLILPAIARVAAPAADIILLIKPQFEVGRVRDGVVTDSALRAEALRIVLRAAVAEGFGARGLARSPIAGGHGNREFLVHLTRGAAPDPTEWEGRIEALAAEQVGQTEQVAHPLQAEQSETREQPEHPGDPRANGAA</sequence>
<evidence type="ECO:0000256" key="4">
    <source>
        <dbReference type="SAM" id="MobiDB-lite"/>
    </source>
</evidence>
<dbReference type="Pfam" id="PF01728">
    <property type="entry name" value="FtsJ"/>
    <property type="match status" value="1"/>
</dbReference>
<dbReference type="PANTHER" id="PTHR32319:SF0">
    <property type="entry name" value="BACTERIAL HEMOLYSIN-LIKE PROTEIN"/>
    <property type="match status" value="1"/>
</dbReference>
<evidence type="ECO:0000256" key="1">
    <source>
        <dbReference type="ARBA" id="ARBA00022884"/>
    </source>
</evidence>
<feature type="domain" description="RNA-binding S4" evidence="5">
    <location>
        <begin position="1"/>
        <end position="60"/>
    </location>
</feature>
<evidence type="ECO:0000313" key="7">
    <source>
        <dbReference type="Proteomes" id="UP000831775"/>
    </source>
</evidence>
<dbReference type="SUPFAM" id="SSF55174">
    <property type="entry name" value="Alpha-L RNA-binding motif"/>
    <property type="match status" value="1"/>
</dbReference>
<name>A0ABY4FZW5_9MICO</name>
<organism evidence="6 7">
    <name type="scientific">Leucobacter rhizosphaerae</name>
    <dbReference type="NCBI Taxonomy" id="2932245"/>
    <lineage>
        <taxon>Bacteria</taxon>
        <taxon>Bacillati</taxon>
        <taxon>Actinomycetota</taxon>
        <taxon>Actinomycetes</taxon>
        <taxon>Micrococcales</taxon>
        <taxon>Microbacteriaceae</taxon>
        <taxon>Leucobacter</taxon>
    </lineage>
</organism>
<keyword evidence="1 3" id="KW-0694">RNA-binding</keyword>
<dbReference type="InterPro" id="IPR047048">
    <property type="entry name" value="TlyA"/>
</dbReference>
<dbReference type="PANTHER" id="PTHR32319">
    <property type="entry name" value="BACTERIAL HEMOLYSIN-LIKE PROTEIN"/>
    <property type="match status" value="1"/>
</dbReference>
<proteinExistence type="inferred from homology"/>
<accession>A0ABY4FZW5</accession>
<dbReference type="CDD" id="cd00165">
    <property type="entry name" value="S4"/>
    <property type="match status" value="1"/>
</dbReference>
<keyword evidence="6" id="KW-0489">Methyltransferase</keyword>
<dbReference type="CDD" id="cd02440">
    <property type="entry name" value="AdoMet_MTases"/>
    <property type="match status" value="1"/>
</dbReference>
<dbReference type="EMBL" id="CP095043">
    <property type="protein sequence ID" value="UOQ61879.1"/>
    <property type="molecule type" value="Genomic_DNA"/>
</dbReference>
<dbReference type="GO" id="GO:0008168">
    <property type="term" value="F:methyltransferase activity"/>
    <property type="evidence" value="ECO:0007669"/>
    <property type="project" value="UniProtKB-KW"/>
</dbReference>
<evidence type="ECO:0000313" key="6">
    <source>
        <dbReference type="EMBL" id="UOQ61879.1"/>
    </source>
</evidence>
<feature type="region of interest" description="Disordered" evidence="4">
    <location>
        <begin position="256"/>
        <end position="291"/>
    </location>
</feature>
<protein>
    <submittedName>
        <fullName evidence="6">TlyA family RNA methyltransferase</fullName>
    </submittedName>
</protein>
<dbReference type="SUPFAM" id="SSF53335">
    <property type="entry name" value="S-adenosyl-L-methionine-dependent methyltransferases"/>
    <property type="match status" value="1"/>
</dbReference>
<evidence type="ECO:0000256" key="3">
    <source>
        <dbReference type="PROSITE-ProRule" id="PRU00182"/>
    </source>
</evidence>
<dbReference type="Pfam" id="PF01479">
    <property type="entry name" value="S4"/>
    <property type="match status" value="1"/>
</dbReference>
<comment type="similarity">
    <text evidence="2">Belongs to the TlyA family.</text>
</comment>
<dbReference type="InterPro" id="IPR002877">
    <property type="entry name" value="RNA_MeTrfase_FtsJ_dom"/>
</dbReference>
<keyword evidence="6" id="KW-0808">Transferase</keyword>
<evidence type="ECO:0000259" key="5">
    <source>
        <dbReference type="SMART" id="SM00363"/>
    </source>
</evidence>
<dbReference type="PROSITE" id="PS50889">
    <property type="entry name" value="S4"/>
    <property type="match status" value="1"/>
</dbReference>
<dbReference type="Gene3D" id="3.40.50.150">
    <property type="entry name" value="Vaccinia Virus protein VP39"/>
    <property type="match status" value="1"/>
</dbReference>
<reference evidence="6 7" key="1">
    <citation type="submission" date="2022-04" db="EMBL/GenBank/DDBJ databases">
        <title>Leucobacter sp. isolated from rhizosphere of onion.</title>
        <authorList>
            <person name="Won M."/>
            <person name="Lee C.-M."/>
            <person name="Woen H.-Y."/>
            <person name="Kwon S.-W."/>
        </authorList>
    </citation>
    <scope>NUCLEOTIDE SEQUENCE [LARGE SCALE GENOMIC DNA]</scope>
    <source>
        <strain evidence="6 7">H25R-14</strain>
    </source>
</reference>
<dbReference type="InterPro" id="IPR036986">
    <property type="entry name" value="S4_RNA-bd_sf"/>
</dbReference>
<keyword evidence="7" id="KW-1185">Reference proteome</keyword>
<dbReference type="Proteomes" id="UP000831775">
    <property type="component" value="Chromosome"/>
</dbReference>
<dbReference type="InterPro" id="IPR002942">
    <property type="entry name" value="S4_RNA-bd"/>
</dbReference>
<dbReference type="InterPro" id="IPR004538">
    <property type="entry name" value="Hemolysin_A/TlyA"/>
</dbReference>
<dbReference type="Gene3D" id="3.10.290.10">
    <property type="entry name" value="RNA-binding S4 domain"/>
    <property type="match status" value="1"/>
</dbReference>
<feature type="compositionally biased region" description="Basic and acidic residues" evidence="4">
    <location>
        <begin position="273"/>
        <end position="284"/>
    </location>
</feature>
<dbReference type="PIRSF" id="PIRSF005578">
    <property type="entry name" value="TlyA"/>
    <property type="match status" value="1"/>
</dbReference>
<dbReference type="GO" id="GO:0032259">
    <property type="term" value="P:methylation"/>
    <property type="evidence" value="ECO:0007669"/>
    <property type="project" value="UniProtKB-KW"/>
</dbReference>
<dbReference type="InterPro" id="IPR029063">
    <property type="entry name" value="SAM-dependent_MTases_sf"/>
</dbReference>
<gene>
    <name evidence="6" type="ORF">MUN76_06260</name>
</gene>
<dbReference type="SMART" id="SM00363">
    <property type="entry name" value="S4"/>
    <property type="match status" value="1"/>
</dbReference>